<organism evidence="2 3">
    <name type="scientific">Phanerochaete carnosa (strain HHB-10118-sp)</name>
    <name type="common">White-rot fungus</name>
    <name type="synonym">Peniophora carnosa</name>
    <dbReference type="NCBI Taxonomy" id="650164"/>
    <lineage>
        <taxon>Eukaryota</taxon>
        <taxon>Fungi</taxon>
        <taxon>Dikarya</taxon>
        <taxon>Basidiomycota</taxon>
        <taxon>Agaricomycotina</taxon>
        <taxon>Agaricomycetes</taxon>
        <taxon>Polyporales</taxon>
        <taxon>Phanerochaetaceae</taxon>
        <taxon>Phanerochaete</taxon>
    </lineage>
</organism>
<reference evidence="2 3" key="1">
    <citation type="journal article" date="2012" name="BMC Genomics">
        <title>Comparative genomics of the white-rot fungi, Phanerochaete carnosa and P. chrysosporium, to elucidate the genetic basis of the distinct wood types they colonize.</title>
        <authorList>
            <person name="Suzuki H."/>
            <person name="MacDonald J."/>
            <person name="Syed K."/>
            <person name="Salamov A."/>
            <person name="Hori C."/>
            <person name="Aerts A."/>
            <person name="Henrissat B."/>
            <person name="Wiebenga A."/>
            <person name="vanKuyk P.A."/>
            <person name="Barry K."/>
            <person name="Lindquist E."/>
            <person name="LaButti K."/>
            <person name="Lapidus A."/>
            <person name="Lucas S."/>
            <person name="Coutinho P."/>
            <person name="Gong Y."/>
            <person name="Samejima M."/>
            <person name="Mahadevan R."/>
            <person name="Abou-Zaid M."/>
            <person name="de Vries R.P."/>
            <person name="Igarashi K."/>
            <person name="Yadav J.S."/>
            <person name="Grigoriev I.V."/>
            <person name="Master E.R."/>
        </authorList>
    </citation>
    <scope>NUCLEOTIDE SEQUENCE [LARGE SCALE GENOMIC DNA]</scope>
    <source>
        <strain evidence="2 3">HHB-10118-sp</strain>
    </source>
</reference>
<name>K5UFL4_PHACS</name>
<evidence type="ECO:0000313" key="3">
    <source>
        <dbReference type="Proteomes" id="UP000008370"/>
    </source>
</evidence>
<dbReference type="InParanoid" id="K5UFL4"/>
<keyword evidence="3" id="KW-1185">Reference proteome</keyword>
<evidence type="ECO:0000256" key="1">
    <source>
        <dbReference type="SAM" id="MobiDB-lite"/>
    </source>
</evidence>
<dbReference type="AlphaFoldDB" id="K5UFL4"/>
<dbReference type="GeneID" id="18913617"/>
<gene>
    <name evidence="2" type="ORF">PHACADRAFT_214891</name>
</gene>
<proteinExistence type="predicted"/>
<dbReference type="RefSeq" id="XP_007403207.1">
    <property type="nucleotide sequence ID" value="XM_007403145.1"/>
</dbReference>
<dbReference type="Proteomes" id="UP000008370">
    <property type="component" value="Unassembled WGS sequence"/>
</dbReference>
<feature type="compositionally biased region" description="Basic and acidic residues" evidence="1">
    <location>
        <begin position="62"/>
        <end position="74"/>
    </location>
</feature>
<dbReference type="KEGG" id="pco:PHACADRAFT_214891"/>
<protein>
    <submittedName>
        <fullName evidence="2">Uncharacterized protein</fullName>
    </submittedName>
</protein>
<feature type="region of interest" description="Disordered" evidence="1">
    <location>
        <begin position="62"/>
        <end position="111"/>
    </location>
</feature>
<accession>K5UFL4</accession>
<dbReference type="EMBL" id="JH931266">
    <property type="protein sequence ID" value="EKM48241.1"/>
    <property type="molecule type" value="Genomic_DNA"/>
</dbReference>
<dbReference type="HOGENOM" id="CLU_2159309_0_0_1"/>
<sequence length="111" mass="12371">MNEFRTLHGSKSFADLEDWNQDPETAGVARQVRGNINKLVLYPCPGRGDDAARPRLEHLLQVHDDAHDRGRRDPSPLLPSSHSPRSAHESPSISLSWHPTTISPCHAPLQI</sequence>
<feature type="compositionally biased region" description="Polar residues" evidence="1">
    <location>
        <begin position="89"/>
        <end position="103"/>
    </location>
</feature>
<evidence type="ECO:0000313" key="2">
    <source>
        <dbReference type="EMBL" id="EKM48241.1"/>
    </source>
</evidence>